<evidence type="ECO:0000313" key="2">
    <source>
        <dbReference type="EMBL" id="GAA5183567.1"/>
    </source>
</evidence>
<evidence type="ECO:0000313" key="3">
    <source>
        <dbReference type="Proteomes" id="UP001501570"/>
    </source>
</evidence>
<sequence>MPAMDRPILLPGLRRLWRGQHSLQLGTDPRRAVVFDFVDPATARVLDLIDGSRGDTQIVREAAGFGVPTEAAEAFLAALTRAGLVVGARTLLPDNLIEPVRRRLVTEVAALAMAGSAAGTPAEAVRRRAGARVRISGHGRLAAPIAAALAAAGVGHVDPALSGRVDVTDAGVGGILPTDTGRWRSTAAGEAVARIAPATDLRPLRDDAVTFAVHAGTHRPAELTALAYARRRIPHLALDLRDGLAVVGPLVPPAGSPCLNCVDLHRRDRDPVWPALAAQLSTGGEILQPCAVTTVLVAVGYAADEVLTFLDGGVPQTIGVTIEIAGPGRERRRTWPAHPRCGCARAAQPGSERVRSANPRPRRFRPA</sequence>
<dbReference type="SUPFAM" id="SSF69572">
    <property type="entry name" value="Activating enzymes of the ubiquitin-like proteins"/>
    <property type="match status" value="1"/>
</dbReference>
<keyword evidence="2" id="KW-0548">Nucleotidyltransferase</keyword>
<dbReference type="GO" id="GO:0016779">
    <property type="term" value="F:nucleotidyltransferase activity"/>
    <property type="evidence" value="ECO:0007669"/>
    <property type="project" value="UniProtKB-KW"/>
</dbReference>
<organism evidence="2 3">
    <name type="scientific">Rugosimonospora acidiphila</name>
    <dbReference type="NCBI Taxonomy" id="556531"/>
    <lineage>
        <taxon>Bacteria</taxon>
        <taxon>Bacillati</taxon>
        <taxon>Actinomycetota</taxon>
        <taxon>Actinomycetes</taxon>
        <taxon>Micromonosporales</taxon>
        <taxon>Micromonosporaceae</taxon>
        <taxon>Rugosimonospora</taxon>
    </lineage>
</organism>
<keyword evidence="3" id="KW-1185">Reference proteome</keyword>
<dbReference type="Gene3D" id="3.40.50.720">
    <property type="entry name" value="NAD(P)-binding Rossmann-like Domain"/>
    <property type="match status" value="1"/>
</dbReference>
<reference evidence="3" key="1">
    <citation type="journal article" date="2019" name="Int. J. Syst. Evol. Microbiol.">
        <title>The Global Catalogue of Microorganisms (GCM) 10K type strain sequencing project: providing services to taxonomists for standard genome sequencing and annotation.</title>
        <authorList>
            <consortium name="The Broad Institute Genomics Platform"/>
            <consortium name="The Broad Institute Genome Sequencing Center for Infectious Disease"/>
            <person name="Wu L."/>
            <person name="Ma J."/>
        </authorList>
    </citation>
    <scope>NUCLEOTIDE SEQUENCE [LARGE SCALE GENOMIC DNA]</scope>
    <source>
        <strain evidence="3">JCM 18304</strain>
    </source>
</reference>
<evidence type="ECO:0000256" key="1">
    <source>
        <dbReference type="SAM" id="MobiDB-lite"/>
    </source>
</evidence>
<keyword evidence="2" id="KW-0808">Transferase</keyword>
<name>A0ABP9RRK6_9ACTN</name>
<feature type="region of interest" description="Disordered" evidence="1">
    <location>
        <begin position="335"/>
        <end position="367"/>
    </location>
</feature>
<accession>A0ABP9RRK6</accession>
<dbReference type="Proteomes" id="UP001501570">
    <property type="component" value="Unassembled WGS sequence"/>
</dbReference>
<gene>
    <name evidence="2" type="ORF">GCM10023322_23150</name>
</gene>
<proteinExistence type="predicted"/>
<comment type="caution">
    <text evidence="2">The sequence shown here is derived from an EMBL/GenBank/DDBJ whole genome shotgun (WGS) entry which is preliminary data.</text>
</comment>
<protein>
    <submittedName>
        <fullName evidence="2">ThiF family adenylyltransferase</fullName>
    </submittedName>
</protein>
<dbReference type="EMBL" id="BAABJQ010000005">
    <property type="protein sequence ID" value="GAA5183567.1"/>
    <property type="molecule type" value="Genomic_DNA"/>
</dbReference>
<dbReference type="InterPro" id="IPR035985">
    <property type="entry name" value="Ubiquitin-activating_enz"/>
</dbReference>